<sequence>MPWMAATFRTFPDSGMFDRTDPSCSHPSEQKIKGLTCTPPITGVWRAIRWARLEAGTSKSKGWCVAQSLVRNSNSSEESSDIQDISDQPGPSSTYYPDVSGRRALM</sequence>
<organism evidence="2 3">
    <name type="scientific">Araneus ventricosus</name>
    <name type="common">Orbweaver spider</name>
    <name type="synonym">Epeira ventricosa</name>
    <dbReference type="NCBI Taxonomy" id="182803"/>
    <lineage>
        <taxon>Eukaryota</taxon>
        <taxon>Metazoa</taxon>
        <taxon>Ecdysozoa</taxon>
        <taxon>Arthropoda</taxon>
        <taxon>Chelicerata</taxon>
        <taxon>Arachnida</taxon>
        <taxon>Araneae</taxon>
        <taxon>Araneomorphae</taxon>
        <taxon>Entelegynae</taxon>
        <taxon>Araneoidea</taxon>
        <taxon>Araneidae</taxon>
        <taxon>Araneus</taxon>
    </lineage>
</organism>
<accession>A0A4Y2V9D8</accession>
<feature type="compositionally biased region" description="Low complexity" evidence="1">
    <location>
        <begin position="72"/>
        <end position="88"/>
    </location>
</feature>
<evidence type="ECO:0000313" key="2">
    <source>
        <dbReference type="EMBL" id="GBO20337.1"/>
    </source>
</evidence>
<dbReference type="EMBL" id="BGPR01043705">
    <property type="protein sequence ID" value="GBO20337.1"/>
    <property type="molecule type" value="Genomic_DNA"/>
</dbReference>
<proteinExistence type="predicted"/>
<dbReference type="AlphaFoldDB" id="A0A4Y2V9D8"/>
<evidence type="ECO:0000256" key="1">
    <source>
        <dbReference type="SAM" id="MobiDB-lite"/>
    </source>
</evidence>
<feature type="region of interest" description="Disordered" evidence="1">
    <location>
        <begin position="72"/>
        <end position="106"/>
    </location>
</feature>
<comment type="caution">
    <text evidence="2">The sequence shown here is derived from an EMBL/GenBank/DDBJ whole genome shotgun (WGS) entry which is preliminary data.</text>
</comment>
<protein>
    <submittedName>
        <fullName evidence="2">Uncharacterized protein</fullName>
    </submittedName>
</protein>
<keyword evidence="3" id="KW-1185">Reference proteome</keyword>
<evidence type="ECO:0000313" key="3">
    <source>
        <dbReference type="Proteomes" id="UP000499080"/>
    </source>
</evidence>
<dbReference type="Proteomes" id="UP000499080">
    <property type="component" value="Unassembled WGS sequence"/>
</dbReference>
<reference evidence="2 3" key="1">
    <citation type="journal article" date="2019" name="Sci. Rep.">
        <title>Orb-weaving spider Araneus ventricosus genome elucidates the spidroin gene catalogue.</title>
        <authorList>
            <person name="Kono N."/>
            <person name="Nakamura H."/>
            <person name="Ohtoshi R."/>
            <person name="Moran D.A.P."/>
            <person name="Shinohara A."/>
            <person name="Yoshida Y."/>
            <person name="Fujiwara M."/>
            <person name="Mori M."/>
            <person name="Tomita M."/>
            <person name="Arakawa K."/>
        </authorList>
    </citation>
    <scope>NUCLEOTIDE SEQUENCE [LARGE SCALE GENOMIC DNA]</scope>
</reference>
<gene>
    <name evidence="2" type="ORF">AVEN_25036_1</name>
</gene>
<feature type="non-terminal residue" evidence="2">
    <location>
        <position position="106"/>
    </location>
</feature>
<name>A0A4Y2V9D8_ARAVE</name>